<keyword evidence="3" id="KW-1185">Reference proteome</keyword>
<feature type="region of interest" description="Disordered" evidence="1">
    <location>
        <begin position="76"/>
        <end position="113"/>
    </location>
</feature>
<proteinExistence type="predicted"/>
<dbReference type="Proteomes" id="UP000183832">
    <property type="component" value="Unassembled WGS sequence"/>
</dbReference>
<organism evidence="2 3">
    <name type="scientific">Clunio marinus</name>
    <dbReference type="NCBI Taxonomy" id="568069"/>
    <lineage>
        <taxon>Eukaryota</taxon>
        <taxon>Metazoa</taxon>
        <taxon>Ecdysozoa</taxon>
        <taxon>Arthropoda</taxon>
        <taxon>Hexapoda</taxon>
        <taxon>Insecta</taxon>
        <taxon>Pterygota</taxon>
        <taxon>Neoptera</taxon>
        <taxon>Endopterygota</taxon>
        <taxon>Diptera</taxon>
        <taxon>Nematocera</taxon>
        <taxon>Chironomoidea</taxon>
        <taxon>Chironomidae</taxon>
        <taxon>Clunio</taxon>
    </lineage>
</organism>
<dbReference type="OrthoDB" id="10657669at2759"/>
<feature type="compositionally biased region" description="Basic and acidic residues" evidence="1">
    <location>
        <begin position="76"/>
        <end position="95"/>
    </location>
</feature>
<gene>
    <name evidence="2" type="ORF">CLUMA_CG018664</name>
</gene>
<name>A0A1J1IYQ9_9DIPT</name>
<dbReference type="EMBL" id="CVRI01000064">
    <property type="protein sequence ID" value="CRL05349.1"/>
    <property type="molecule type" value="Genomic_DNA"/>
</dbReference>
<sequence>MLPEIFHLISLPFNKKINQVIDAKYDEAYERLKKSRKIRVKRSSDTETNDRNKKAFVQPTEVLKFSIQDAVIKSPFESEDKDTKESENKNKRETPVPDSTPMDSKIHVTSPMRNYRSTKHVSYDEVSTKLQKLIESALFDAIQKGKATDGDFLKFFYGDKIIKVPVSMAKYLNFNKSKETLTSHVTKKVVVPPPKEENTVEELKLLTPNKAYYPISNHGIKFEATPTFLPTIATTTEKAETYVNFESPIYVKPQPEIKEPIVMGKSVYFYKNDENYDKKNSMTSPGPVLFEDSIPTTPSPMIVAHLTMKTTFIIHQLLASPLNMQLLLYHVSDYKTGNNFGHKLWSRADR</sequence>
<evidence type="ECO:0000313" key="2">
    <source>
        <dbReference type="EMBL" id="CRL05349.1"/>
    </source>
</evidence>
<dbReference type="AlphaFoldDB" id="A0A1J1IYQ9"/>
<evidence type="ECO:0000313" key="3">
    <source>
        <dbReference type="Proteomes" id="UP000183832"/>
    </source>
</evidence>
<reference evidence="2 3" key="1">
    <citation type="submission" date="2015-04" db="EMBL/GenBank/DDBJ databases">
        <authorList>
            <person name="Syromyatnikov M.Y."/>
            <person name="Popov V.N."/>
        </authorList>
    </citation>
    <scope>NUCLEOTIDE SEQUENCE [LARGE SCALE GENOMIC DNA]</scope>
</reference>
<evidence type="ECO:0000256" key="1">
    <source>
        <dbReference type="SAM" id="MobiDB-lite"/>
    </source>
</evidence>
<protein>
    <submittedName>
        <fullName evidence="2">CLUMA_CG018664, isoform A</fullName>
    </submittedName>
</protein>
<accession>A0A1J1IYQ9</accession>